<protein>
    <submittedName>
        <fullName evidence="2">Uncharacterized protein</fullName>
    </submittedName>
</protein>
<name>A0A2P6N8G7_9EUKA</name>
<gene>
    <name evidence="2" type="ORF">PROFUN_12182</name>
</gene>
<feature type="compositionally biased region" description="Polar residues" evidence="1">
    <location>
        <begin position="114"/>
        <end position="125"/>
    </location>
</feature>
<evidence type="ECO:0000313" key="3">
    <source>
        <dbReference type="Proteomes" id="UP000241769"/>
    </source>
</evidence>
<feature type="region of interest" description="Disordered" evidence="1">
    <location>
        <begin position="315"/>
        <end position="334"/>
    </location>
</feature>
<feature type="region of interest" description="Disordered" evidence="1">
    <location>
        <begin position="114"/>
        <end position="174"/>
    </location>
</feature>
<sequence length="380" mass="43015">MTVFKMRYEGEIRRFKLEAPDISLINLKAFAANYFHLDPRIIGFKHEQSSISTQEQLTALTSSQPASCDARAINLAVELHQNRSQPAPVVQNVIPPTAEHHTQTLLTNTDNNATQTLQTNTDNNGTQTLSPSTDSSSSQTHAPLMKEHQTQTKVDSPLPVKKVDKRDELEDEQNNKIRSLEDKIDRLEIALEESMGEIRRLKKKVEEGVDVQRLVTEALNSEAFHQALREHVHATVALREPVAPREDSREHYPAPPQLEVLRESHMQQDGGVNKTSNQHGDSSDEYASPIEEMQVCHKSEGGSIINSLLSFLKPSEVQEKKEDTPQTNKEDEGDIQEMKKKLNDMGFTDDAINDQVVRFHWVYGERELDSMVAELLQRQN</sequence>
<feature type="compositionally biased region" description="Basic and acidic residues" evidence="1">
    <location>
        <begin position="161"/>
        <end position="174"/>
    </location>
</feature>
<accession>A0A2P6N8G7</accession>
<keyword evidence="3" id="KW-1185">Reference proteome</keyword>
<organism evidence="2 3">
    <name type="scientific">Planoprotostelium fungivorum</name>
    <dbReference type="NCBI Taxonomy" id="1890364"/>
    <lineage>
        <taxon>Eukaryota</taxon>
        <taxon>Amoebozoa</taxon>
        <taxon>Evosea</taxon>
        <taxon>Variosea</taxon>
        <taxon>Cavosteliida</taxon>
        <taxon>Cavosteliaceae</taxon>
        <taxon>Planoprotostelium</taxon>
    </lineage>
</organism>
<evidence type="ECO:0000313" key="2">
    <source>
        <dbReference type="EMBL" id="PRP80243.1"/>
    </source>
</evidence>
<reference evidence="2 3" key="1">
    <citation type="journal article" date="2018" name="Genome Biol. Evol.">
        <title>Multiple Roots of Fruiting Body Formation in Amoebozoa.</title>
        <authorList>
            <person name="Hillmann F."/>
            <person name="Forbes G."/>
            <person name="Novohradska S."/>
            <person name="Ferling I."/>
            <person name="Riege K."/>
            <person name="Groth M."/>
            <person name="Westermann M."/>
            <person name="Marz M."/>
            <person name="Spaller T."/>
            <person name="Winckler T."/>
            <person name="Schaap P."/>
            <person name="Glockner G."/>
        </authorList>
    </citation>
    <scope>NUCLEOTIDE SEQUENCE [LARGE SCALE GENOMIC DNA]</scope>
    <source>
        <strain evidence="2 3">Jena</strain>
    </source>
</reference>
<dbReference type="AlphaFoldDB" id="A0A2P6N8G7"/>
<comment type="caution">
    <text evidence="2">The sequence shown here is derived from an EMBL/GenBank/DDBJ whole genome shotgun (WGS) entry which is preliminary data.</text>
</comment>
<dbReference type="Proteomes" id="UP000241769">
    <property type="component" value="Unassembled WGS sequence"/>
</dbReference>
<feature type="compositionally biased region" description="Basic and acidic residues" evidence="1">
    <location>
        <begin position="316"/>
        <end position="334"/>
    </location>
</feature>
<feature type="compositionally biased region" description="Low complexity" evidence="1">
    <location>
        <begin position="126"/>
        <end position="140"/>
    </location>
</feature>
<evidence type="ECO:0000256" key="1">
    <source>
        <dbReference type="SAM" id="MobiDB-lite"/>
    </source>
</evidence>
<dbReference type="InParanoid" id="A0A2P6N8G7"/>
<proteinExistence type="predicted"/>
<dbReference type="EMBL" id="MDYQ01000156">
    <property type="protein sequence ID" value="PRP80243.1"/>
    <property type="molecule type" value="Genomic_DNA"/>
</dbReference>